<accession>K3YMH7</accession>
<sequence>MYHYYFKAKGLAMNEEYVPLPDHELSVALSPRDRYASLRSDVYRALLHAYVQATPSSYSVEFGLVMTEIALMLDGERRLSMRLDDNFLVGVNMVCLEFVEMKQQVVALMDPGRRLCLAKMQLGVSSKKMQLGVSGLLWSATGCGNFNFTMGI</sequence>
<dbReference type="HOGENOM" id="CLU_1725464_0_0_1"/>
<protein>
    <recommendedName>
        <fullName evidence="3">Xylanase inhibitor C-terminal domain-containing protein</fullName>
    </recommendedName>
</protein>
<evidence type="ECO:0000313" key="1">
    <source>
        <dbReference type="EnsemblPlants" id="KQL00958"/>
    </source>
</evidence>
<proteinExistence type="predicted"/>
<evidence type="ECO:0008006" key="3">
    <source>
        <dbReference type="Google" id="ProtNLM"/>
    </source>
</evidence>
<dbReference type="Proteomes" id="UP000004995">
    <property type="component" value="Unassembled WGS sequence"/>
</dbReference>
<name>K3YMH7_SETIT</name>
<keyword evidence="2" id="KW-1185">Reference proteome</keyword>
<dbReference type="Gramene" id="KQL00958">
    <property type="protein sequence ID" value="KQL00958"/>
    <property type="gene ID" value="SETIT_015456mg"/>
</dbReference>
<dbReference type="InParanoid" id="K3YMH7"/>
<dbReference type="EMBL" id="AGNK02003589">
    <property type="status" value="NOT_ANNOTATED_CDS"/>
    <property type="molecule type" value="Genomic_DNA"/>
</dbReference>
<dbReference type="EnsemblPlants" id="KQL00958">
    <property type="protein sequence ID" value="KQL00958"/>
    <property type="gene ID" value="SETIT_015456mg"/>
</dbReference>
<organism evidence="1 2">
    <name type="scientific">Setaria italica</name>
    <name type="common">Foxtail millet</name>
    <name type="synonym">Panicum italicum</name>
    <dbReference type="NCBI Taxonomy" id="4555"/>
    <lineage>
        <taxon>Eukaryota</taxon>
        <taxon>Viridiplantae</taxon>
        <taxon>Streptophyta</taxon>
        <taxon>Embryophyta</taxon>
        <taxon>Tracheophyta</taxon>
        <taxon>Spermatophyta</taxon>
        <taxon>Magnoliopsida</taxon>
        <taxon>Liliopsida</taxon>
        <taxon>Poales</taxon>
        <taxon>Poaceae</taxon>
        <taxon>PACMAD clade</taxon>
        <taxon>Panicoideae</taxon>
        <taxon>Panicodae</taxon>
        <taxon>Paniceae</taxon>
        <taxon>Cenchrinae</taxon>
        <taxon>Setaria</taxon>
    </lineage>
</organism>
<dbReference type="Gene3D" id="2.40.70.10">
    <property type="entry name" value="Acid Proteases"/>
    <property type="match status" value="1"/>
</dbReference>
<reference evidence="1" key="2">
    <citation type="submission" date="2018-08" db="UniProtKB">
        <authorList>
            <consortium name="EnsemblPlants"/>
        </authorList>
    </citation>
    <scope>IDENTIFICATION</scope>
    <source>
        <strain evidence="1">Yugu1</strain>
    </source>
</reference>
<reference evidence="2" key="1">
    <citation type="journal article" date="2012" name="Nat. Biotechnol.">
        <title>Reference genome sequence of the model plant Setaria.</title>
        <authorList>
            <person name="Bennetzen J.L."/>
            <person name="Schmutz J."/>
            <person name="Wang H."/>
            <person name="Percifield R."/>
            <person name="Hawkins J."/>
            <person name="Pontaroli A.C."/>
            <person name="Estep M."/>
            <person name="Feng L."/>
            <person name="Vaughn J.N."/>
            <person name="Grimwood J."/>
            <person name="Jenkins J."/>
            <person name="Barry K."/>
            <person name="Lindquist E."/>
            <person name="Hellsten U."/>
            <person name="Deshpande S."/>
            <person name="Wang X."/>
            <person name="Wu X."/>
            <person name="Mitros T."/>
            <person name="Triplett J."/>
            <person name="Yang X."/>
            <person name="Ye C.Y."/>
            <person name="Mauro-Herrera M."/>
            <person name="Wang L."/>
            <person name="Li P."/>
            <person name="Sharma M."/>
            <person name="Sharma R."/>
            <person name="Ronald P.C."/>
            <person name="Panaud O."/>
            <person name="Kellogg E.A."/>
            <person name="Brutnell T.P."/>
            <person name="Doust A.N."/>
            <person name="Tuskan G.A."/>
            <person name="Rokhsar D."/>
            <person name="Devos K.M."/>
        </authorList>
    </citation>
    <scope>NUCLEOTIDE SEQUENCE [LARGE SCALE GENOMIC DNA]</scope>
    <source>
        <strain evidence="2">cv. Yugu1</strain>
    </source>
</reference>
<dbReference type="InterPro" id="IPR021109">
    <property type="entry name" value="Peptidase_aspartic_dom_sf"/>
</dbReference>
<evidence type="ECO:0000313" key="2">
    <source>
        <dbReference type="Proteomes" id="UP000004995"/>
    </source>
</evidence>
<dbReference type="AlphaFoldDB" id="K3YMH7"/>